<accession>A0A317ZQ93</accession>
<dbReference type="Pfam" id="PF11790">
    <property type="entry name" value="Glyco_hydro_cc"/>
    <property type="match status" value="1"/>
</dbReference>
<feature type="compositionally biased region" description="Pro residues" evidence="1">
    <location>
        <begin position="55"/>
        <end position="65"/>
    </location>
</feature>
<dbReference type="Proteomes" id="UP000246722">
    <property type="component" value="Unassembled WGS sequence"/>
</dbReference>
<feature type="domain" description="Asl1-like glycosyl hydrolase catalytic" evidence="2">
    <location>
        <begin position="421"/>
        <end position="582"/>
    </location>
</feature>
<gene>
    <name evidence="3" type="ORF">CTB96_18975</name>
</gene>
<dbReference type="EMBL" id="QHLY01000012">
    <property type="protein sequence ID" value="PXA68666.1"/>
    <property type="molecule type" value="Genomic_DNA"/>
</dbReference>
<name>A0A317ZQ93_9MICO</name>
<dbReference type="InterPro" id="IPR051923">
    <property type="entry name" value="Glycosyl_Hydrolase_39"/>
</dbReference>
<evidence type="ECO:0000256" key="1">
    <source>
        <dbReference type="SAM" id="MobiDB-lite"/>
    </source>
</evidence>
<proteinExistence type="predicted"/>
<evidence type="ECO:0000313" key="3">
    <source>
        <dbReference type="EMBL" id="PXA68666.1"/>
    </source>
</evidence>
<feature type="compositionally biased region" description="Polar residues" evidence="1">
    <location>
        <begin position="78"/>
        <end position="92"/>
    </location>
</feature>
<reference evidence="3 4" key="1">
    <citation type="submission" date="2018-05" db="EMBL/GenBank/DDBJ databases">
        <title>Genetic diversity of glacier-inhabiting Cryobacterium bacteria in China and description of Cryobacterium mengkeensis sp. nov. and Arthrobacter glacialis sp. nov.</title>
        <authorList>
            <person name="Liu Q."/>
            <person name="Xin Y.-H."/>
        </authorList>
    </citation>
    <scope>NUCLEOTIDE SEQUENCE [LARGE SCALE GENOMIC DNA]</scope>
    <source>
        <strain evidence="3 4">SK-1</strain>
    </source>
</reference>
<comment type="caution">
    <text evidence="3">The sequence shown here is derived from an EMBL/GenBank/DDBJ whole genome shotgun (WGS) entry which is preliminary data.</text>
</comment>
<keyword evidence="4" id="KW-1185">Reference proteome</keyword>
<dbReference type="AlphaFoldDB" id="A0A317ZQ93"/>
<dbReference type="PANTHER" id="PTHR12631:SF10">
    <property type="entry name" value="BETA-XYLOSIDASE-LIKE PROTEIN-RELATED"/>
    <property type="match status" value="1"/>
</dbReference>
<dbReference type="InterPro" id="IPR017853">
    <property type="entry name" value="GH"/>
</dbReference>
<evidence type="ECO:0000259" key="2">
    <source>
        <dbReference type="Pfam" id="PF11790"/>
    </source>
</evidence>
<evidence type="ECO:0000313" key="4">
    <source>
        <dbReference type="Proteomes" id="UP000246722"/>
    </source>
</evidence>
<organism evidence="3 4">
    <name type="scientific">Cryobacterium arcticum</name>
    <dbReference type="NCBI Taxonomy" id="670052"/>
    <lineage>
        <taxon>Bacteria</taxon>
        <taxon>Bacillati</taxon>
        <taxon>Actinomycetota</taxon>
        <taxon>Actinomycetes</taxon>
        <taxon>Micrococcales</taxon>
        <taxon>Microbacteriaceae</taxon>
        <taxon>Cryobacterium</taxon>
    </lineage>
</organism>
<dbReference type="OrthoDB" id="9776971at2"/>
<dbReference type="InterPro" id="IPR024655">
    <property type="entry name" value="Asl1_glyco_hydro_catalytic"/>
</dbReference>
<dbReference type="PANTHER" id="PTHR12631">
    <property type="entry name" value="ALPHA-L-IDURONIDASE"/>
    <property type="match status" value="1"/>
</dbReference>
<feature type="region of interest" description="Disordered" evidence="1">
    <location>
        <begin position="42"/>
        <end position="93"/>
    </location>
</feature>
<dbReference type="SUPFAM" id="SSF51445">
    <property type="entry name" value="(Trans)glycosidases"/>
    <property type="match status" value="1"/>
</dbReference>
<dbReference type="GO" id="GO:0004553">
    <property type="term" value="F:hydrolase activity, hydrolyzing O-glycosyl compounds"/>
    <property type="evidence" value="ECO:0007669"/>
    <property type="project" value="TreeGrafter"/>
</dbReference>
<dbReference type="Gene3D" id="3.20.20.80">
    <property type="entry name" value="Glycosidases"/>
    <property type="match status" value="1"/>
</dbReference>
<protein>
    <recommendedName>
        <fullName evidence="2">Asl1-like glycosyl hydrolase catalytic domain-containing protein</fullName>
    </recommendedName>
</protein>
<dbReference type="Gene3D" id="2.60.120.260">
    <property type="entry name" value="Galactose-binding domain-like"/>
    <property type="match status" value="1"/>
</dbReference>
<sequence>MNIFNRLRAQPRWRIITAAGVVVALAAGGTAAALALASVPSEPAAVGPSSTPVVTPTPTPTPEPVALPSADATASFDGWSQDNEQDSSSSFTAEAGYPADGAIALRLGSTNPATNPTRRALSQVVAVSPSTTYSFTASVKGPPSSKAKPPIAVIMGADGQGRYDFASTTGAWSKQTWSYTTGAAETETPVSILTVGPVAGVTLDALSMTVEGANENLLANPSFEAFASDSPRITNDSLMLVSGADATLGVSWRVPGAAWTVTDATGAPVTSGTLDLQPGLAVVSLQDLNPGYYSIDIVNNDDGSDHLQTSLAILDPIANDASATDERFGVGVHLAPPHLNSGQVAGEIGFGTVRTDTVWRAIETTKGEYTFPPTEESMIQDYAAHGVGLLPLSVYVNKFYDNNKTPSTPEGLAAYAAFTSAVVAHYGSPAVEVYNEFNNPPMNKGACGPTAACYLPLLKATFERVKADHPETLIVGPSIARTDDAFLTELYQAGGLDYLDAVSWHPYDYGPGIGPEFLEASLQNQVAKIKEYNNGESKPIWITELGWSTAGYSEQEQADNLVRAQAIALANGVEKFFWYDLVNDETDITHHEGNFGLVRQVTEKVPTFAPKPSAVAQAVLIRQVAGKPYTTRDQQADTSVYSYAFGSGKDVTRVVWATTAKTLTYSADTDITVTDQFGATVTVKPVDGRITIEVDGHPRYLNGVVSDLQVVG</sequence>